<name>A0AAD6EA47_9EURO</name>
<reference evidence="1" key="2">
    <citation type="submission" date="2023-01" db="EMBL/GenBank/DDBJ databases">
        <authorList>
            <person name="Petersen C."/>
        </authorList>
    </citation>
    <scope>NUCLEOTIDE SEQUENCE</scope>
    <source>
        <strain evidence="1">IBT 12815</strain>
    </source>
</reference>
<comment type="caution">
    <text evidence="1">The sequence shown here is derived from an EMBL/GenBank/DDBJ whole genome shotgun (WGS) entry which is preliminary data.</text>
</comment>
<gene>
    <name evidence="1" type="ORF">N7537_003820</name>
</gene>
<dbReference type="RefSeq" id="XP_056754626.1">
    <property type="nucleotide sequence ID" value="XM_056894878.1"/>
</dbReference>
<reference evidence="1" key="1">
    <citation type="journal article" date="2023" name="IMA Fungus">
        <title>Comparative genomic study of the Penicillium genus elucidates a diverse pangenome and 15 lateral gene transfer events.</title>
        <authorList>
            <person name="Petersen C."/>
            <person name="Sorensen T."/>
            <person name="Nielsen M.R."/>
            <person name="Sondergaard T.E."/>
            <person name="Sorensen J.L."/>
            <person name="Fitzpatrick D.A."/>
            <person name="Frisvad J.C."/>
            <person name="Nielsen K.L."/>
        </authorList>
    </citation>
    <scope>NUCLEOTIDE SEQUENCE</scope>
    <source>
        <strain evidence="1">IBT 12815</strain>
    </source>
</reference>
<proteinExistence type="predicted"/>
<dbReference type="AlphaFoldDB" id="A0AAD6EA47"/>
<keyword evidence="2" id="KW-1185">Reference proteome</keyword>
<dbReference type="EMBL" id="JAQJAE010000002">
    <property type="protein sequence ID" value="KAJ5607201.1"/>
    <property type="molecule type" value="Genomic_DNA"/>
</dbReference>
<evidence type="ECO:0000313" key="1">
    <source>
        <dbReference type="EMBL" id="KAJ5607201.1"/>
    </source>
</evidence>
<sequence>MRSPMRNDSRSHCRFWDSVPTKLNGEPNIRSVFRFNVEDLSGRYYAPLKPILNLTSRRTEQVLSCVMYRANISQPKCLGRAGGFGYEKCGEVPDKPLRKDYFPKEARSSLLSEVLASVISVGYLDGVDRDSNARYGKKIRRR</sequence>
<protein>
    <submittedName>
        <fullName evidence="1">Uncharacterized protein</fullName>
    </submittedName>
</protein>
<evidence type="ECO:0000313" key="2">
    <source>
        <dbReference type="Proteomes" id="UP001213799"/>
    </source>
</evidence>
<dbReference type="GeneID" id="81585120"/>
<organism evidence="1 2">
    <name type="scientific">Penicillium hordei</name>
    <dbReference type="NCBI Taxonomy" id="40994"/>
    <lineage>
        <taxon>Eukaryota</taxon>
        <taxon>Fungi</taxon>
        <taxon>Dikarya</taxon>
        <taxon>Ascomycota</taxon>
        <taxon>Pezizomycotina</taxon>
        <taxon>Eurotiomycetes</taxon>
        <taxon>Eurotiomycetidae</taxon>
        <taxon>Eurotiales</taxon>
        <taxon>Aspergillaceae</taxon>
        <taxon>Penicillium</taxon>
    </lineage>
</organism>
<dbReference type="Proteomes" id="UP001213799">
    <property type="component" value="Unassembled WGS sequence"/>
</dbReference>
<accession>A0AAD6EA47</accession>